<dbReference type="OrthoDB" id="659at2759"/>
<accession>A0A3D8QPD8</accession>
<dbReference type="InterPro" id="IPR016187">
    <property type="entry name" value="CTDL_fold"/>
</dbReference>
<dbReference type="Gene3D" id="3.40.50.300">
    <property type="entry name" value="P-loop containing nucleotide triphosphate hydrolases"/>
    <property type="match status" value="1"/>
</dbReference>
<dbReference type="InterPro" id="IPR005532">
    <property type="entry name" value="SUMF_dom"/>
</dbReference>
<comment type="caution">
    <text evidence="2">The sequence shown here is derived from an EMBL/GenBank/DDBJ whole genome shotgun (WGS) entry which is preliminary data.</text>
</comment>
<reference evidence="2 3" key="1">
    <citation type="journal article" date="2018" name="IMA Fungus">
        <title>IMA Genome-F 9: Draft genome sequence of Annulohypoxylon stygium, Aspergillus mulundensis, Berkeleyomyces basicola (syn. Thielaviopsis basicola), Ceratocystis smalleyi, two Cercospora beticola strains, Coleophoma cylindrospora, Fusarium fracticaudum, Phialophora cf. hyalina, and Morchella septimelata.</title>
        <authorList>
            <person name="Wingfield B.D."/>
            <person name="Bills G.F."/>
            <person name="Dong Y."/>
            <person name="Huang W."/>
            <person name="Nel W.J."/>
            <person name="Swalarsk-Parry B.S."/>
            <person name="Vaghefi N."/>
            <person name="Wilken P.M."/>
            <person name="An Z."/>
            <person name="de Beer Z.W."/>
            <person name="De Vos L."/>
            <person name="Chen L."/>
            <person name="Duong T.A."/>
            <person name="Gao Y."/>
            <person name="Hammerbacher A."/>
            <person name="Kikkert J.R."/>
            <person name="Li Y."/>
            <person name="Li H."/>
            <person name="Li K."/>
            <person name="Li Q."/>
            <person name="Liu X."/>
            <person name="Ma X."/>
            <person name="Naidoo K."/>
            <person name="Pethybridge S.J."/>
            <person name="Sun J."/>
            <person name="Steenkamp E.T."/>
            <person name="van der Nest M.A."/>
            <person name="van Wyk S."/>
            <person name="Wingfield M.J."/>
            <person name="Xiong C."/>
            <person name="Yue Q."/>
            <person name="Zhang X."/>
        </authorList>
    </citation>
    <scope>NUCLEOTIDE SEQUENCE [LARGE SCALE GENOMIC DNA]</scope>
    <source>
        <strain evidence="2 3">BP6252</strain>
    </source>
</reference>
<gene>
    <name evidence="2" type="ORF">BP6252_11241</name>
</gene>
<dbReference type="PANTHER" id="PTHR23150">
    <property type="entry name" value="SULFATASE MODIFYING FACTOR 1, 2"/>
    <property type="match status" value="1"/>
</dbReference>
<dbReference type="EMBL" id="PDLM01000013">
    <property type="protein sequence ID" value="RDW63696.1"/>
    <property type="molecule type" value="Genomic_DNA"/>
</dbReference>
<dbReference type="Gene3D" id="3.90.1580.10">
    <property type="entry name" value="paralog of FGE (formylglycine-generating enzyme)"/>
    <property type="match status" value="1"/>
</dbReference>
<dbReference type="Proteomes" id="UP000256645">
    <property type="component" value="Unassembled WGS sequence"/>
</dbReference>
<dbReference type="Pfam" id="PF03781">
    <property type="entry name" value="FGE-sulfatase"/>
    <property type="match status" value="1"/>
</dbReference>
<dbReference type="GO" id="GO:0120147">
    <property type="term" value="F:formylglycine-generating oxidase activity"/>
    <property type="evidence" value="ECO:0007669"/>
    <property type="project" value="TreeGrafter"/>
</dbReference>
<proteinExistence type="predicted"/>
<sequence length="695" mass="76142">MGLIESLRSAAAAFGDEPLLVSPDGQELNLATGYIPLLTNFSFEDQAAKGLRKRKSDDKPEPPVYFSALELVRDHQIVLLSGPSGSGKTSFAKHLGFVLATSGSIKAHPLVRNELGTVHVEHWDAVDVVPCYFTINGPESLKTTVDSTLPGLVRSYLADQPATQGSLLIILDTIDKAGDQGSIHLADLITFVQAFKNVKLLLLGESNHVKHWVLSPDVVRHDLLPLLEVQRRQAVSALTRIAPSQATIGIGAAAAVPVYFALTLQSRQQGDQAEELLDAWVDVVAPDKLDSDRIMTQAFERLKEMAIQHPQNKLSGSKESGVSPLLSNNAVQTLLAARYLVNLPLETGIALFHQSPLETEPILHSLLVRLSTAGKSDKLVERLIRGSGTNAQLGALLASDFIAETSSFRGKLLNQMLAIVADGTIPTMQRERAGGILSRLGDPRDLMSLTNVPAGEFTLGSETHPNSQPVEKVSLGSFRIGVYPVVNREFSIFVRETGRDWQSPDGFAPTRQNAPATDLTWYDALAYCAWLTRRWHLSGEISLHEHVRLPTEPEWERACRGDQNPTDSCKPIYPWGAEWQDDVANHEELGLNTTCSVGLFPKGRSPYGCYDMAGQVWEWCTTLWGEDMATPSFLYPWRNDGREALDAPGSIRRVLRGGCFSSGRLKACCTYRGSLEPAGFWRGNGFRIVVAPIRS</sequence>
<feature type="domain" description="Sulfatase-modifying factor enzyme-like" evidence="1">
    <location>
        <begin position="451"/>
        <end position="689"/>
    </location>
</feature>
<evidence type="ECO:0000313" key="3">
    <source>
        <dbReference type="Proteomes" id="UP000256645"/>
    </source>
</evidence>
<dbReference type="InterPro" id="IPR051043">
    <property type="entry name" value="Sulfatase_Mod_Factor_Kinase"/>
</dbReference>
<dbReference type="SUPFAM" id="SSF56436">
    <property type="entry name" value="C-type lectin-like"/>
    <property type="match status" value="1"/>
</dbReference>
<name>A0A3D8QPD8_9HELO</name>
<protein>
    <submittedName>
        <fullName evidence="2">Ser thr phosphatase family protein</fullName>
    </submittedName>
</protein>
<evidence type="ECO:0000313" key="2">
    <source>
        <dbReference type="EMBL" id="RDW63696.1"/>
    </source>
</evidence>
<dbReference type="InterPro" id="IPR042095">
    <property type="entry name" value="SUMF_sf"/>
</dbReference>
<dbReference type="SUPFAM" id="SSF52540">
    <property type="entry name" value="P-loop containing nucleoside triphosphate hydrolases"/>
    <property type="match status" value="1"/>
</dbReference>
<dbReference type="PANTHER" id="PTHR23150:SF19">
    <property type="entry name" value="FORMYLGLYCINE-GENERATING ENZYME"/>
    <property type="match status" value="1"/>
</dbReference>
<dbReference type="STRING" id="1849047.A0A3D8QPD8"/>
<keyword evidence="3" id="KW-1185">Reference proteome</keyword>
<evidence type="ECO:0000259" key="1">
    <source>
        <dbReference type="Pfam" id="PF03781"/>
    </source>
</evidence>
<dbReference type="InterPro" id="IPR027417">
    <property type="entry name" value="P-loop_NTPase"/>
</dbReference>
<organism evidence="2 3">
    <name type="scientific">Coleophoma cylindrospora</name>
    <dbReference type="NCBI Taxonomy" id="1849047"/>
    <lineage>
        <taxon>Eukaryota</taxon>
        <taxon>Fungi</taxon>
        <taxon>Dikarya</taxon>
        <taxon>Ascomycota</taxon>
        <taxon>Pezizomycotina</taxon>
        <taxon>Leotiomycetes</taxon>
        <taxon>Helotiales</taxon>
        <taxon>Dermateaceae</taxon>
        <taxon>Coleophoma</taxon>
    </lineage>
</organism>
<dbReference type="AlphaFoldDB" id="A0A3D8QPD8"/>